<evidence type="ECO:0000313" key="2">
    <source>
        <dbReference type="Proteomes" id="UP000003172"/>
    </source>
</evidence>
<proteinExistence type="predicted"/>
<accession>I4FXH1</accession>
<reference evidence="1 2" key="1">
    <citation type="submission" date="2012-04" db="EMBL/GenBank/DDBJ databases">
        <authorList>
            <person name="Genoscope - CEA"/>
        </authorList>
    </citation>
    <scope>NUCLEOTIDE SEQUENCE [LARGE SCALE GENOMIC DNA]</scope>
    <source>
        <strain evidence="1 2">9717</strain>
    </source>
</reference>
<gene>
    <name evidence="1" type="ORF">MICAB_800007</name>
</gene>
<evidence type="ECO:0000313" key="1">
    <source>
        <dbReference type="EMBL" id="CCI00382.1"/>
    </source>
</evidence>
<dbReference type="Proteomes" id="UP000003172">
    <property type="component" value="Unassembled WGS sequence"/>
</dbReference>
<dbReference type="AlphaFoldDB" id="I4FXH1"/>
<name>I4FXH1_MICAE</name>
<dbReference type="EMBL" id="CAII01000779">
    <property type="protein sequence ID" value="CCI00382.1"/>
    <property type="molecule type" value="Genomic_DNA"/>
</dbReference>
<sequence>MDDRDLNWRDGRAVEGAALEMLFRGNFNEGSNPSLSVPKAPYE</sequence>
<dbReference type="HOGENOM" id="CLU_3236046_0_0_3"/>
<comment type="caution">
    <text evidence="1">The sequence shown here is derived from an EMBL/GenBank/DDBJ whole genome shotgun (WGS) entry which is preliminary data.</text>
</comment>
<protein>
    <submittedName>
        <fullName evidence="1">Uncharacterized protein</fullName>
    </submittedName>
</protein>
<organism evidence="1 2">
    <name type="scientific">Microcystis aeruginosa PCC 9717</name>
    <dbReference type="NCBI Taxonomy" id="1160286"/>
    <lineage>
        <taxon>Bacteria</taxon>
        <taxon>Bacillati</taxon>
        <taxon>Cyanobacteriota</taxon>
        <taxon>Cyanophyceae</taxon>
        <taxon>Oscillatoriophycideae</taxon>
        <taxon>Chroococcales</taxon>
        <taxon>Microcystaceae</taxon>
        <taxon>Microcystis</taxon>
    </lineage>
</organism>